<name>A0A8J2TUD1_9FLAO</name>
<sequence>MVKSKPYNILYLTFIVFLLVNCSNNAFTDEEALLEYLKDEENGYVQRKSVNGIDFELMYRPTDLLVKQELGDSIISDRVKVLRDKYSKYLYFNLSMSKNNKELLSTTPKNRAEFGQMVNQLVFGMNEKVHLYTQSNDTIQMIDYVYPRLYGMGKSSSLMFVFQRDEKKLKEEYLNFNIQDFGLLTGEVNFKVSSQKVNKEPYIQFKN</sequence>
<dbReference type="Proteomes" id="UP000598120">
    <property type="component" value="Unassembled WGS sequence"/>
</dbReference>
<proteinExistence type="predicted"/>
<feature type="signal peptide" evidence="1">
    <location>
        <begin position="1"/>
        <end position="28"/>
    </location>
</feature>
<evidence type="ECO:0000313" key="2">
    <source>
        <dbReference type="EMBL" id="GFZ94241.1"/>
    </source>
</evidence>
<dbReference type="AlphaFoldDB" id="A0A8J2TUD1"/>
<evidence type="ECO:0000256" key="1">
    <source>
        <dbReference type="SAM" id="SignalP"/>
    </source>
</evidence>
<dbReference type="RefSeq" id="WP_229660230.1">
    <property type="nucleotide sequence ID" value="NZ_BMIC01000011.1"/>
</dbReference>
<reference evidence="2 3" key="1">
    <citation type="journal article" date="2014" name="Int. J. Syst. Evol. Microbiol.">
        <title>Complete genome sequence of Corynebacterium casei LMG S-19264T (=DSM 44701T), isolated from a smear-ripened cheese.</title>
        <authorList>
            <consortium name="US DOE Joint Genome Institute (JGI-PGF)"/>
            <person name="Walter F."/>
            <person name="Albersmeier A."/>
            <person name="Kalinowski J."/>
            <person name="Ruckert C."/>
        </authorList>
    </citation>
    <scope>NUCLEOTIDE SEQUENCE [LARGE SCALE GENOMIC DNA]</scope>
    <source>
        <strain evidence="2 3">CGMCC 1.15295</strain>
    </source>
</reference>
<dbReference type="EMBL" id="BMIC01000011">
    <property type="protein sequence ID" value="GFZ94241.1"/>
    <property type="molecule type" value="Genomic_DNA"/>
</dbReference>
<organism evidence="2 3">
    <name type="scientific">Aquaticitalea lipolytica</name>
    <dbReference type="NCBI Taxonomy" id="1247562"/>
    <lineage>
        <taxon>Bacteria</taxon>
        <taxon>Pseudomonadati</taxon>
        <taxon>Bacteroidota</taxon>
        <taxon>Flavobacteriia</taxon>
        <taxon>Flavobacteriales</taxon>
        <taxon>Flavobacteriaceae</taxon>
        <taxon>Aquaticitalea</taxon>
    </lineage>
</organism>
<keyword evidence="1" id="KW-0732">Signal</keyword>
<evidence type="ECO:0008006" key="4">
    <source>
        <dbReference type="Google" id="ProtNLM"/>
    </source>
</evidence>
<accession>A0A8J2TUD1</accession>
<gene>
    <name evidence="2" type="ORF">GCM10011531_27550</name>
</gene>
<protein>
    <recommendedName>
        <fullName evidence="4">Lipoprotein</fullName>
    </recommendedName>
</protein>
<feature type="chain" id="PRO_5035222965" description="Lipoprotein" evidence="1">
    <location>
        <begin position="29"/>
        <end position="207"/>
    </location>
</feature>
<comment type="caution">
    <text evidence="2">The sequence shown here is derived from an EMBL/GenBank/DDBJ whole genome shotgun (WGS) entry which is preliminary data.</text>
</comment>
<keyword evidence="3" id="KW-1185">Reference proteome</keyword>
<evidence type="ECO:0000313" key="3">
    <source>
        <dbReference type="Proteomes" id="UP000598120"/>
    </source>
</evidence>